<dbReference type="Proteomes" id="UP000030745">
    <property type="component" value="Unassembled WGS sequence"/>
</dbReference>
<dbReference type="KEGG" id="spar:SPRG_11112"/>
<keyword evidence="3" id="KW-1185">Reference proteome</keyword>
<evidence type="ECO:0000313" key="3">
    <source>
        <dbReference type="Proteomes" id="UP000030745"/>
    </source>
</evidence>
<proteinExistence type="predicted"/>
<sequence>MATTAASTSTSQIELTPTSPRLERGDRGACGDVASVQGNELRARFFADRPRRTLVSNANCEAFVTFLWQRKQL</sequence>
<feature type="compositionally biased region" description="Low complexity" evidence="1">
    <location>
        <begin position="1"/>
        <end position="11"/>
    </location>
</feature>
<reference evidence="2 3" key="1">
    <citation type="journal article" date="2013" name="PLoS Genet.">
        <title>Distinctive expansion of potential virulence genes in the genome of the oomycete fish pathogen Saprolegnia parasitica.</title>
        <authorList>
            <person name="Jiang R.H."/>
            <person name="de Bruijn I."/>
            <person name="Haas B.J."/>
            <person name="Belmonte R."/>
            <person name="Lobach L."/>
            <person name="Christie J."/>
            <person name="van den Ackerveken G."/>
            <person name="Bottin A."/>
            <person name="Bulone V."/>
            <person name="Diaz-Moreno S.M."/>
            <person name="Dumas B."/>
            <person name="Fan L."/>
            <person name="Gaulin E."/>
            <person name="Govers F."/>
            <person name="Grenville-Briggs L.J."/>
            <person name="Horner N.R."/>
            <person name="Levin J.Z."/>
            <person name="Mammella M."/>
            <person name="Meijer H.J."/>
            <person name="Morris P."/>
            <person name="Nusbaum C."/>
            <person name="Oome S."/>
            <person name="Phillips A.J."/>
            <person name="van Rooyen D."/>
            <person name="Rzeszutek E."/>
            <person name="Saraiva M."/>
            <person name="Secombes C.J."/>
            <person name="Seidl M.F."/>
            <person name="Snel B."/>
            <person name="Stassen J.H."/>
            <person name="Sykes S."/>
            <person name="Tripathy S."/>
            <person name="van den Berg H."/>
            <person name="Vega-Arreguin J.C."/>
            <person name="Wawra S."/>
            <person name="Young S.K."/>
            <person name="Zeng Q."/>
            <person name="Dieguez-Uribeondo J."/>
            <person name="Russ C."/>
            <person name="Tyler B.M."/>
            <person name="van West P."/>
        </authorList>
    </citation>
    <scope>NUCLEOTIDE SEQUENCE [LARGE SCALE GENOMIC DNA]</scope>
    <source>
        <strain evidence="2 3">CBS 223.65</strain>
    </source>
</reference>
<dbReference type="AlphaFoldDB" id="A0A067BYR9"/>
<name>A0A067BYR9_SAPPC</name>
<dbReference type="EMBL" id="KK583251">
    <property type="protein sequence ID" value="KDO23664.1"/>
    <property type="molecule type" value="Genomic_DNA"/>
</dbReference>
<gene>
    <name evidence="2" type="ORF">SPRG_11112</name>
</gene>
<dbReference type="VEuPathDB" id="FungiDB:SPRG_11112"/>
<feature type="region of interest" description="Disordered" evidence="1">
    <location>
        <begin position="1"/>
        <end position="29"/>
    </location>
</feature>
<accession>A0A067BYR9</accession>
<organism evidence="2 3">
    <name type="scientific">Saprolegnia parasitica (strain CBS 223.65)</name>
    <dbReference type="NCBI Taxonomy" id="695850"/>
    <lineage>
        <taxon>Eukaryota</taxon>
        <taxon>Sar</taxon>
        <taxon>Stramenopiles</taxon>
        <taxon>Oomycota</taxon>
        <taxon>Saprolegniomycetes</taxon>
        <taxon>Saprolegniales</taxon>
        <taxon>Saprolegniaceae</taxon>
        <taxon>Saprolegnia</taxon>
    </lineage>
</organism>
<evidence type="ECO:0000313" key="2">
    <source>
        <dbReference type="EMBL" id="KDO23664.1"/>
    </source>
</evidence>
<protein>
    <submittedName>
        <fullName evidence="2">Uncharacterized protein</fullName>
    </submittedName>
</protein>
<dbReference type="GeneID" id="24133181"/>
<dbReference type="RefSeq" id="XP_012205647.1">
    <property type="nucleotide sequence ID" value="XM_012350257.1"/>
</dbReference>
<evidence type="ECO:0000256" key="1">
    <source>
        <dbReference type="SAM" id="MobiDB-lite"/>
    </source>
</evidence>